<organism evidence="1 2">
    <name type="scientific">Stephania japonica</name>
    <dbReference type="NCBI Taxonomy" id="461633"/>
    <lineage>
        <taxon>Eukaryota</taxon>
        <taxon>Viridiplantae</taxon>
        <taxon>Streptophyta</taxon>
        <taxon>Embryophyta</taxon>
        <taxon>Tracheophyta</taxon>
        <taxon>Spermatophyta</taxon>
        <taxon>Magnoliopsida</taxon>
        <taxon>Ranunculales</taxon>
        <taxon>Menispermaceae</taxon>
        <taxon>Menispermoideae</taxon>
        <taxon>Cissampelideae</taxon>
        <taxon>Stephania</taxon>
    </lineage>
</organism>
<name>A0AAP0KNT9_9MAGN</name>
<evidence type="ECO:0000313" key="1">
    <source>
        <dbReference type="EMBL" id="KAK9154739.1"/>
    </source>
</evidence>
<dbReference type="Proteomes" id="UP001417504">
    <property type="component" value="Unassembled WGS sequence"/>
</dbReference>
<accession>A0AAP0KNT9</accession>
<reference evidence="1 2" key="1">
    <citation type="submission" date="2024-01" db="EMBL/GenBank/DDBJ databases">
        <title>Genome assemblies of Stephania.</title>
        <authorList>
            <person name="Yang L."/>
        </authorList>
    </citation>
    <scope>NUCLEOTIDE SEQUENCE [LARGE SCALE GENOMIC DNA]</scope>
    <source>
        <strain evidence="1">QJT</strain>
        <tissue evidence="1">Leaf</tissue>
    </source>
</reference>
<gene>
    <name evidence="1" type="ORF">Sjap_002219</name>
</gene>
<sequence>MCGEEMELQYGYTNIQLLVTNLVFRQRFLGFYRTRDGPNLIYSEILNKPMMFIVRVFEEKPRVIPN</sequence>
<dbReference type="AlphaFoldDB" id="A0AAP0KNT9"/>
<keyword evidence="2" id="KW-1185">Reference proteome</keyword>
<proteinExistence type="predicted"/>
<evidence type="ECO:0000313" key="2">
    <source>
        <dbReference type="Proteomes" id="UP001417504"/>
    </source>
</evidence>
<dbReference type="EMBL" id="JBBNAE010000001">
    <property type="protein sequence ID" value="KAK9154739.1"/>
    <property type="molecule type" value="Genomic_DNA"/>
</dbReference>
<comment type="caution">
    <text evidence="1">The sequence shown here is derived from an EMBL/GenBank/DDBJ whole genome shotgun (WGS) entry which is preliminary data.</text>
</comment>
<protein>
    <submittedName>
        <fullName evidence="1">Uncharacterized protein</fullName>
    </submittedName>
</protein>